<keyword evidence="1" id="KW-1133">Transmembrane helix</keyword>
<comment type="caution">
    <text evidence="2">The sequence shown here is derived from an EMBL/GenBank/DDBJ whole genome shotgun (WGS) entry which is preliminary data.</text>
</comment>
<organism evidence="2 3">
    <name type="scientific">Cinchona calisaya</name>
    <dbReference type="NCBI Taxonomy" id="153742"/>
    <lineage>
        <taxon>Eukaryota</taxon>
        <taxon>Viridiplantae</taxon>
        <taxon>Streptophyta</taxon>
        <taxon>Embryophyta</taxon>
        <taxon>Tracheophyta</taxon>
        <taxon>Spermatophyta</taxon>
        <taxon>Magnoliopsida</taxon>
        <taxon>eudicotyledons</taxon>
        <taxon>Gunneridae</taxon>
        <taxon>Pentapetalae</taxon>
        <taxon>asterids</taxon>
        <taxon>lamiids</taxon>
        <taxon>Gentianales</taxon>
        <taxon>Rubiaceae</taxon>
        <taxon>Cinchonoideae</taxon>
        <taxon>Cinchoneae</taxon>
        <taxon>Cinchona</taxon>
    </lineage>
</organism>
<protein>
    <submittedName>
        <fullName evidence="2">Uncharacterized protein</fullName>
    </submittedName>
</protein>
<proteinExistence type="predicted"/>
<keyword evidence="1" id="KW-0812">Transmembrane</keyword>
<evidence type="ECO:0000313" key="2">
    <source>
        <dbReference type="EMBL" id="KAL3526634.1"/>
    </source>
</evidence>
<reference evidence="2 3" key="1">
    <citation type="submission" date="2024-11" db="EMBL/GenBank/DDBJ databases">
        <title>A near-complete genome assembly of Cinchona calisaya.</title>
        <authorList>
            <person name="Lian D.C."/>
            <person name="Zhao X.W."/>
            <person name="Wei L."/>
        </authorList>
    </citation>
    <scope>NUCLEOTIDE SEQUENCE [LARGE SCALE GENOMIC DNA]</scope>
    <source>
        <tissue evidence="2">Nenye</tissue>
    </source>
</reference>
<name>A0ABD3A4G7_9GENT</name>
<keyword evidence="1" id="KW-0472">Membrane</keyword>
<dbReference type="Proteomes" id="UP001630127">
    <property type="component" value="Unassembled WGS sequence"/>
</dbReference>
<gene>
    <name evidence="2" type="ORF">ACH5RR_011290</name>
</gene>
<accession>A0ABD3A4G7</accession>
<dbReference type="EMBL" id="JBJUIK010000005">
    <property type="protein sequence ID" value="KAL3526634.1"/>
    <property type="molecule type" value="Genomic_DNA"/>
</dbReference>
<feature type="transmembrane region" description="Helical" evidence="1">
    <location>
        <begin position="49"/>
        <end position="68"/>
    </location>
</feature>
<evidence type="ECO:0000313" key="3">
    <source>
        <dbReference type="Proteomes" id="UP001630127"/>
    </source>
</evidence>
<evidence type="ECO:0000256" key="1">
    <source>
        <dbReference type="SAM" id="Phobius"/>
    </source>
</evidence>
<dbReference type="AlphaFoldDB" id="A0ABD3A4G7"/>
<keyword evidence="3" id="KW-1185">Reference proteome</keyword>
<sequence length="111" mass="13028">MCCRIKSCEEKRSKDTDEGQWVLNLKDLGERKVEIRTGLKMFTARMRLWIMRPIKTLLLIWLCVVQLTEMGNVWGPRLLNSWPFCFTPAEKYPEVEITSLQSKVILPPKSE</sequence>